<dbReference type="InterPro" id="IPR001461">
    <property type="entry name" value="Aspartic_peptidase_A1"/>
</dbReference>
<dbReference type="PANTHER" id="PTHR47966">
    <property type="entry name" value="BETA-SITE APP-CLEAVING ENZYME, ISOFORM A-RELATED"/>
    <property type="match status" value="1"/>
</dbReference>
<evidence type="ECO:0000256" key="2">
    <source>
        <dbReference type="PIRSR" id="PIRSR601461-1"/>
    </source>
</evidence>
<organism evidence="6 7">
    <name type="scientific">Cephalotrichum gorgonifer</name>
    <dbReference type="NCBI Taxonomy" id="2041049"/>
    <lineage>
        <taxon>Eukaryota</taxon>
        <taxon>Fungi</taxon>
        <taxon>Dikarya</taxon>
        <taxon>Ascomycota</taxon>
        <taxon>Pezizomycotina</taxon>
        <taxon>Sordariomycetes</taxon>
        <taxon>Hypocreomycetidae</taxon>
        <taxon>Microascales</taxon>
        <taxon>Microascaceae</taxon>
        <taxon>Cephalotrichum</taxon>
    </lineage>
</organism>
<proteinExistence type="inferred from homology"/>
<feature type="signal peptide" evidence="4">
    <location>
        <begin position="1"/>
        <end position="20"/>
    </location>
</feature>
<name>A0AAE8SSU7_9PEZI</name>
<dbReference type="GO" id="GO:0006508">
    <property type="term" value="P:proteolysis"/>
    <property type="evidence" value="ECO:0007669"/>
    <property type="project" value="InterPro"/>
</dbReference>
<accession>A0AAE8SSU7</accession>
<evidence type="ECO:0000313" key="6">
    <source>
        <dbReference type="EMBL" id="SPN99786.1"/>
    </source>
</evidence>
<dbReference type="InterPro" id="IPR033121">
    <property type="entry name" value="PEPTIDASE_A1"/>
</dbReference>
<protein>
    <recommendedName>
        <fullName evidence="5">Peptidase A1 domain-containing protein</fullName>
    </recommendedName>
</protein>
<feature type="active site" evidence="2">
    <location>
        <position position="98"/>
    </location>
</feature>
<feature type="chain" id="PRO_5042153733" description="Peptidase A1 domain-containing protein" evidence="4">
    <location>
        <begin position="21"/>
        <end position="483"/>
    </location>
</feature>
<evidence type="ECO:0000256" key="4">
    <source>
        <dbReference type="SAM" id="SignalP"/>
    </source>
</evidence>
<dbReference type="AlphaFoldDB" id="A0AAE8SSU7"/>
<dbReference type="PANTHER" id="PTHR47966:SF65">
    <property type="entry name" value="ASPARTIC-TYPE ENDOPEPTIDASE"/>
    <property type="match status" value="1"/>
</dbReference>
<evidence type="ECO:0000256" key="1">
    <source>
        <dbReference type="ARBA" id="ARBA00007447"/>
    </source>
</evidence>
<keyword evidence="7" id="KW-1185">Reference proteome</keyword>
<gene>
    <name evidence="6" type="ORF">DNG_02638</name>
</gene>
<dbReference type="GO" id="GO:0004190">
    <property type="term" value="F:aspartic-type endopeptidase activity"/>
    <property type="evidence" value="ECO:0007669"/>
    <property type="project" value="InterPro"/>
</dbReference>
<reference evidence="6" key="1">
    <citation type="submission" date="2018-03" db="EMBL/GenBank/DDBJ databases">
        <authorList>
            <person name="Guldener U."/>
        </authorList>
    </citation>
    <scope>NUCLEOTIDE SEQUENCE</scope>
</reference>
<feature type="active site" evidence="2">
    <location>
        <position position="295"/>
    </location>
</feature>
<dbReference type="SUPFAM" id="SSF50630">
    <property type="entry name" value="Acid proteases"/>
    <property type="match status" value="1"/>
</dbReference>
<comment type="caution">
    <text evidence="6">The sequence shown here is derived from an EMBL/GenBank/DDBJ whole genome shotgun (WGS) entry which is preliminary data.</text>
</comment>
<comment type="similarity">
    <text evidence="1">Belongs to the peptidase A1 family.</text>
</comment>
<feature type="domain" description="Peptidase A1" evidence="5">
    <location>
        <begin position="80"/>
        <end position="398"/>
    </location>
</feature>
<dbReference type="EMBL" id="ONZQ02000003">
    <property type="protein sequence ID" value="SPN99786.1"/>
    <property type="molecule type" value="Genomic_DNA"/>
</dbReference>
<evidence type="ECO:0000313" key="7">
    <source>
        <dbReference type="Proteomes" id="UP001187682"/>
    </source>
</evidence>
<evidence type="ECO:0000256" key="3">
    <source>
        <dbReference type="SAM" id="MobiDB-lite"/>
    </source>
</evidence>
<keyword evidence="4" id="KW-0732">Signal</keyword>
<sequence length="483" mass="52629">MVRFGLASLIVGFCGVHVRAAASVLETTDQPAIAPRKLLSFPVTRSTHTDELSDRRRREVRRDTVLDTDTTVFNYSSVSYLVELEMGTPAQKVKVVVDTGSSELWVNPDCSKASSEPQQEECIDNGSYDPSGSSTARISNRMKALKYGLGKATIRYVEDDIALPNSDVDLSGVRFGVATESDYVSHGILGLSFGNGLNLEYNSFIDELVDQKIVDSRTVSIALGTKDEQDHSGLITFGGVDTKKFIGDLHTAPILERQNNETFYRYWVNLDSVSITDSKDNSKTYSNESFPVFFDTGSTLSYLPKSIVDSLASDIGGRYSEALERVIVPCGLQGQLHFTFGDYTVDVDLEEFTWELSDGVTCAMGAQSEEDGSYVLGASFLRSVYTVYDLDTPALHFAHYANCGTNLQEIPKGKNTAGKFTGECGVEDIPSASSNGTSRRRVDGAADVDGDDDNAAPRYLINGGAMWMGVGLVVSYHAAWSFL</sequence>
<dbReference type="Pfam" id="PF00026">
    <property type="entry name" value="Asp"/>
    <property type="match status" value="1"/>
</dbReference>
<feature type="region of interest" description="Disordered" evidence="3">
    <location>
        <begin position="109"/>
        <end position="135"/>
    </location>
</feature>
<dbReference type="PRINTS" id="PR00792">
    <property type="entry name" value="PEPSIN"/>
</dbReference>
<dbReference type="InterPro" id="IPR021109">
    <property type="entry name" value="Peptidase_aspartic_dom_sf"/>
</dbReference>
<dbReference type="Proteomes" id="UP001187682">
    <property type="component" value="Unassembled WGS sequence"/>
</dbReference>
<evidence type="ECO:0000259" key="5">
    <source>
        <dbReference type="PROSITE" id="PS51767"/>
    </source>
</evidence>
<dbReference type="PROSITE" id="PS51767">
    <property type="entry name" value="PEPTIDASE_A1"/>
    <property type="match status" value="1"/>
</dbReference>
<dbReference type="Gene3D" id="2.40.70.10">
    <property type="entry name" value="Acid Proteases"/>
    <property type="match status" value="2"/>
</dbReference>
<feature type="region of interest" description="Disordered" evidence="3">
    <location>
        <begin position="428"/>
        <end position="449"/>
    </location>
</feature>